<reference evidence="2" key="1">
    <citation type="journal article" date="2017" name="Nature">
        <title>The sunflower genome provides insights into oil metabolism, flowering and Asterid evolution.</title>
        <authorList>
            <person name="Badouin H."/>
            <person name="Gouzy J."/>
            <person name="Grassa C.J."/>
            <person name="Murat F."/>
            <person name="Staton S.E."/>
            <person name="Cottret L."/>
            <person name="Lelandais-Briere C."/>
            <person name="Owens G.L."/>
            <person name="Carrere S."/>
            <person name="Mayjonade B."/>
            <person name="Legrand L."/>
            <person name="Gill N."/>
            <person name="Kane N.C."/>
            <person name="Bowers J.E."/>
            <person name="Hubner S."/>
            <person name="Bellec A."/>
            <person name="Berard A."/>
            <person name="Berges H."/>
            <person name="Blanchet N."/>
            <person name="Boniface M.C."/>
            <person name="Brunel D."/>
            <person name="Catrice O."/>
            <person name="Chaidir N."/>
            <person name="Claudel C."/>
            <person name="Donnadieu C."/>
            <person name="Faraut T."/>
            <person name="Fievet G."/>
            <person name="Helmstetter N."/>
            <person name="King M."/>
            <person name="Knapp S.J."/>
            <person name="Lai Z."/>
            <person name="Le Paslier M.C."/>
            <person name="Lippi Y."/>
            <person name="Lorenzon L."/>
            <person name="Mandel J.R."/>
            <person name="Marage G."/>
            <person name="Marchand G."/>
            <person name="Marquand E."/>
            <person name="Bret-Mestries E."/>
            <person name="Morien E."/>
            <person name="Nambeesan S."/>
            <person name="Nguyen T."/>
            <person name="Pegot-Espagnet P."/>
            <person name="Pouilly N."/>
            <person name="Raftis F."/>
            <person name="Sallet E."/>
            <person name="Schiex T."/>
            <person name="Thomas J."/>
            <person name="Vandecasteele C."/>
            <person name="Vares D."/>
            <person name="Vear F."/>
            <person name="Vautrin S."/>
            <person name="Crespi M."/>
            <person name="Mangin B."/>
            <person name="Burke J.M."/>
            <person name="Salse J."/>
            <person name="Munos S."/>
            <person name="Vincourt P."/>
            <person name="Rieseberg L.H."/>
            <person name="Langlade N.B."/>
        </authorList>
    </citation>
    <scope>NUCLEOTIDE SEQUENCE</scope>
    <source>
        <tissue evidence="2">Leaves</tissue>
    </source>
</reference>
<comment type="caution">
    <text evidence="2">The sequence shown here is derived from an EMBL/GenBank/DDBJ whole genome shotgun (WGS) entry which is preliminary data.</text>
</comment>
<evidence type="ECO:0000313" key="3">
    <source>
        <dbReference type="Proteomes" id="UP000215914"/>
    </source>
</evidence>
<keyword evidence="3" id="KW-1185">Reference proteome</keyword>
<dbReference type="Proteomes" id="UP000215914">
    <property type="component" value="Unassembled WGS sequence"/>
</dbReference>
<dbReference type="Gramene" id="mRNA:HanXRQr2_Chr16g0766901">
    <property type="protein sequence ID" value="CDS:HanXRQr2_Chr16g0766901.1"/>
    <property type="gene ID" value="HanXRQr2_Chr16g0766901"/>
</dbReference>
<evidence type="ECO:0000256" key="1">
    <source>
        <dbReference type="SAM" id="MobiDB-lite"/>
    </source>
</evidence>
<organism evidence="2 3">
    <name type="scientific">Helianthus annuus</name>
    <name type="common">Common sunflower</name>
    <dbReference type="NCBI Taxonomy" id="4232"/>
    <lineage>
        <taxon>Eukaryota</taxon>
        <taxon>Viridiplantae</taxon>
        <taxon>Streptophyta</taxon>
        <taxon>Embryophyta</taxon>
        <taxon>Tracheophyta</taxon>
        <taxon>Spermatophyta</taxon>
        <taxon>Magnoliopsida</taxon>
        <taxon>eudicotyledons</taxon>
        <taxon>Gunneridae</taxon>
        <taxon>Pentapetalae</taxon>
        <taxon>asterids</taxon>
        <taxon>campanulids</taxon>
        <taxon>Asterales</taxon>
        <taxon>Asteraceae</taxon>
        <taxon>Asteroideae</taxon>
        <taxon>Heliantheae alliance</taxon>
        <taxon>Heliantheae</taxon>
        <taxon>Helianthus</taxon>
    </lineage>
</organism>
<accession>A0A9K3GZE3</accession>
<reference evidence="2" key="2">
    <citation type="submission" date="2020-06" db="EMBL/GenBank/DDBJ databases">
        <title>Helianthus annuus Genome sequencing and assembly Release 2.</title>
        <authorList>
            <person name="Gouzy J."/>
            <person name="Langlade N."/>
            <person name="Munos S."/>
        </authorList>
    </citation>
    <scope>NUCLEOTIDE SEQUENCE</scope>
    <source>
        <tissue evidence="2">Leaves</tissue>
    </source>
</reference>
<proteinExistence type="predicted"/>
<dbReference type="AlphaFoldDB" id="A0A9K3GZE3"/>
<dbReference type="EMBL" id="MNCJ02000331">
    <property type="protein sequence ID" value="KAF5761592.1"/>
    <property type="molecule type" value="Genomic_DNA"/>
</dbReference>
<gene>
    <name evidence="2" type="ORF">HanXRQr2_Chr16g0766901</name>
</gene>
<protein>
    <submittedName>
        <fullName evidence="2">Uncharacterized protein</fullName>
    </submittedName>
</protein>
<sequence>MAELEENLASMSSIAAAKDKALSKLEKDKKGLEEQLLFSEVGLQEAVMVATDEAKISAARTILQARIKMAREVGDPNFDRSAWDLASWEQTLLKFSGDEEQEPAVEKAVGAKTSGAKGVDGRAGGGDAAGGDALTVGDKGC</sequence>
<feature type="region of interest" description="Disordered" evidence="1">
    <location>
        <begin position="96"/>
        <end position="141"/>
    </location>
</feature>
<name>A0A9K3GZE3_HELAN</name>
<evidence type="ECO:0000313" key="2">
    <source>
        <dbReference type="EMBL" id="KAF5761592.1"/>
    </source>
</evidence>